<dbReference type="Proteomes" id="UP000245207">
    <property type="component" value="Unassembled WGS sequence"/>
</dbReference>
<keyword evidence="1" id="KW-0479">Metal-binding</keyword>
<name>A0A2U1MXJ7_ARTAN</name>
<accession>A0A2U1MXJ7</accession>
<evidence type="ECO:0000256" key="5">
    <source>
        <dbReference type="SAM" id="MobiDB-lite"/>
    </source>
</evidence>
<gene>
    <name evidence="7" type="ORF">CTI12_AA330580</name>
</gene>
<keyword evidence="8" id="KW-1185">Reference proteome</keyword>
<dbReference type="Pfam" id="PF03101">
    <property type="entry name" value="FAR1"/>
    <property type="match status" value="1"/>
</dbReference>
<sequence>MDRMTASICEKPYGRATFARVLVEIDSELPLVGCEDCKIFGHYPSDCQNKVNVARKVDKDGENVKPSETKNGNNGTASGKRLVFGAAVYYIWQERNLRLFQKKFRSEEAVFKIIVDIVRHKLLSLRIKRSVESVKAADIWKIPLMSSKAKEEPKGEKSVLVVKKIKQNKALGDSTQSDRMVQTNSFGYAANGSNEDDSLRQSQKETTESGSMARRNTLAYAPNNDAEDEDQPLHEILKMSMASGTSLGYASSSCEDDIVETTPKGSKLWLPEAKNKPVLGTTFDSVEEAFQFYKAYAIEAGFEVKRGGVWNPKKQLNPKLKFFYCVREGFKPAAKKDHSSTDQATTDDHSSTDQATDDHGKPDGKLIKRRKRASCRCGCKAQLRLKRIAGNKYMVYKFVEKHNHCLVHEDDIKYLRTCRKLTYPKQLLLHQLSNVNLGPVRSFKVMKEMYGGFENIGATSVDCKNFRRDMNNFIGNRDAHMVVEKLLGRAEFFPDFSVEYKQDKDDKSLVGPAICSDTDFKKRLLTMFHLGEKINCICLRYERYGLLCRHIFYVLRLSKVHNFPKSYLQKRWSKDAMTHKSAGRSVEVGSSSNARNGSDSLIRDIYGKVEESVNRLVGDFDRLQLYRDDQDALLEKAKSDVPNPPDMNKNHMYASLLGVTEPEEVTIHLPTGI</sequence>
<evidence type="ECO:0000256" key="3">
    <source>
        <dbReference type="ARBA" id="ARBA00022833"/>
    </source>
</evidence>
<dbReference type="PANTHER" id="PTHR47718">
    <property type="entry name" value="OS01G0519700 PROTEIN"/>
    <property type="match status" value="1"/>
</dbReference>
<evidence type="ECO:0000256" key="2">
    <source>
        <dbReference type="ARBA" id="ARBA00022771"/>
    </source>
</evidence>
<evidence type="ECO:0000256" key="4">
    <source>
        <dbReference type="PROSITE-ProRule" id="PRU00325"/>
    </source>
</evidence>
<feature type="domain" description="SWIM-type" evidence="6">
    <location>
        <begin position="528"/>
        <end position="559"/>
    </location>
</feature>
<evidence type="ECO:0000313" key="7">
    <source>
        <dbReference type="EMBL" id="PWA65993.1"/>
    </source>
</evidence>
<evidence type="ECO:0000313" key="8">
    <source>
        <dbReference type="Proteomes" id="UP000245207"/>
    </source>
</evidence>
<comment type="caution">
    <text evidence="7">The sequence shown here is derived from an EMBL/GenBank/DDBJ whole genome shotgun (WGS) entry which is preliminary data.</text>
</comment>
<dbReference type="PROSITE" id="PS50966">
    <property type="entry name" value="ZF_SWIM"/>
    <property type="match status" value="1"/>
</dbReference>
<evidence type="ECO:0000256" key="1">
    <source>
        <dbReference type="ARBA" id="ARBA00022723"/>
    </source>
</evidence>
<proteinExistence type="predicted"/>
<dbReference type="EMBL" id="PKPP01004120">
    <property type="protein sequence ID" value="PWA65993.1"/>
    <property type="molecule type" value="Genomic_DNA"/>
</dbReference>
<dbReference type="InterPro" id="IPR006564">
    <property type="entry name" value="Znf_PMZ"/>
</dbReference>
<feature type="compositionally biased region" description="Basic and acidic residues" evidence="5">
    <location>
        <begin position="197"/>
        <end position="207"/>
    </location>
</feature>
<feature type="compositionally biased region" description="Basic and acidic residues" evidence="5">
    <location>
        <begin position="335"/>
        <end position="366"/>
    </location>
</feature>
<dbReference type="AlphaFoldDB" id="A0A2U1MXJ7"/>
<feature type="region of interest" description="Disordered" evidence="5">
    <location>
        <begin position="335"/>
        <end position="367"/>
    </location>
</feature>
<protein>
    <submittedName>
        <fullName evidence="7">FAR1 DNA binding domain, Zinc finger, SWIM-type, MULE transposase domain, FHY3/FAR1 family</fullName>
    </submittedName>
</protein>
<keyword evidence="2 4" id="KW-0863">Zinc-finger</keyword>
<organism evidence="7 8">
    <name type="scientific">Artemisia annua</name>
    <name type="common">Sweet wormwood</name>
    <dbReference type="NCBI Taxonomy" id="35608"/>
    <lineage>
        <taxon>Eukaryota</taxon>
        <taxon>Viridiplantae</taxon>
        <taxon>Streptophyta</taxon>
        <taxon>Embryophyta</taxon>
        <taxon>Tracheophyta</taxon>
        <taxon>Spermatophyta</taxon>
        <taxon>Magnoliopsida</taxon>
        <taxon>eudicotyledons</taxon>
        <taxon>Gunneridae</taxon>
        <taxon>Pentapetalae</taxon>
        <taxon>asterids</taxon>
        <taxon>campanulids</taxon>
        <taxon>Asterales</taxon>
        <taxon>Asteraceae</taxon>
        <taxon>Asteroideae</taxon>
        <taxon>Anthemideae</taxon>
        <taxon>Artemisiinae</taxon>
        <taxon>Artemisia</taxon>
    </lineage>
</organism>
<feature type="region of interest" description="Disordered" evidence="5">
    <location>
        <begin position="186"/>
        <end position="216"/>
    </location>
</feature>
<dbReference type="InterPro" id="IPR007527">
    <property type="entry name" value="Znf_SWIM"/>
</dbReference>
<dbReference type="GO" id="GO:0008270">
    <property type="term" value="F:zinc ion binding"/>
    <property type="evidence" value="ECO:0007669"/>
    <property type="project" value="UniProtKB-KW"/>
</dbReference>
<evidence type="ECO:0000259" key="6">
    <source>
        <dbReference type="PROSITE" id="PS50966"/>
    </source>
</evidence>
<dbReference type="OrthoDB" id="681107at2759"/>
<dbReference type="InterPro" id="IPR004330">
    <property type="entry name" value="FAR1_DNA_bnd_dom"/>
</dbReference>
<reference evidence="7 8" key="1">
    <citation type="journal article" date="2018" name="Mol. Plant">
        <title>The genome of Artemisia annua provides insight into the evolution of Asteraceae family and artemisinin biosynthesis.</title>
        <authorList>
            <person name="Shen Q."/>
            <person name="Zhang L."/>
            <person name="Liao Z."/>
            <person name="Wang S."/>
            <person name="Yan T."/>
            <person name="Shi P."/>
            <person name="Liu M."/>
            <person name="Fu X."/>
            <person name="Pan Q."/>
            <person name="Wang Y."/>
            <person name="Lv Z."/>
            <person name="Lu X."/>
            <person name="Zhang F."/>
            <person name="Jiang W."/>
            <person name="Ma Y."/>
            <person name="Chen M."/>
            <person name="Hao X."/>
            <person name="Li L."/>
            <person name="Tang Y."/>
            <person name="Lv G."/>
            <person name="Zhou Y."/>
            <person name="Sun X."/>
            <person name="Brodelius P.E."/>
            <person name="Rose J.K.C."/>
            <person name="Tang K."/>
        </authorList>
    </citation>
    <scope>NUCLEOTIDE SEQUENCE [LARGE SCALE GENOMIC DNA]</scope>
    <source>
        <strain evidence="8">cv. Huhao1</strain>
        <tissue evidence="7">Leaf</tissue>
    </source>
</reference>
<keyword evidence="3" id="KW-0862">Zinc</keyword>
<dbReference type="PANTHER" id="PTHR47718:SF17">
    <property type="entry name" value="PROTEIN FAR1-RELATED SEQUENCE 5-LIKE"/>
    <property type="match status" value="1"/>
</dbReference>
<dbReference type="SMART" id="SM00575">
    <property type="entry name" value="ZnF_PMZ"/>
    <property type="match status" value="1"/>
</dbReference>